<dbReference type="RefSeq" id="XP_030517563.2">
    <property type="nucleotide sequence ID" value="XM_030661703.2"/>
</dbReference>
<dbReference type="KEGG" id="rarg:115731081"/>
<proteinExistence type="predicted"/>
<keyword evidence="1" id="KW-1185">Reference proteome</keyword>
<accession>A0A8B8N563</accession>
<reference evidence="2" key="2">
    <citation type="submission" date="2025-08" db="UniProtKB">
        <authorList>
            <consortium name="RefSeq"/>
        </authorList>
    </citation>
    <scope>IDENTIFICATION</scope>
    <source>
        <tissue evidence="2">Leaf</tissue>
    </source>
</reference>
<dbReference type="AlphaFoldDB" id="A0A8B8N563"/>
<sequence>MYLPFLILQNCYAFDVDVCLWVFLFVGSFLLGREIRDKDAKEDVNGDRKAGWTRVSLSEFLDQKLRRTSASPGTVQGKAKPYSTLLGSRDVSKLGNPPDCKKKASVEKKNSVDKTVFEQFKLTYKENGEDHHVATVATKVGGLGEDERRESRKRRNPFEGGIFAPLKRVLVLGQAPSPEQGRNAESIGRNEKRRPLYNHYANGGGFWDSGMEGFESEEVGQSEVWEGVGSTIIGGVDWH</sequence>
<organism evidence="1 2">
    <name type="scientific">Rhodamnia argentea</name>
    <dbReference type="NCBI Taxonomy" id="178133"/>
    <lineage>
        <taxon>Eukaryota</taxon>
        <taxon>Viridiplantae</taxon>
        <taxon>Streptophyta</taxon>
        <taxon>Embryophyta</taxon>
        <taxon>Tracheophyta</taxon>
        <taxon>Spermatophyta</taxon>
        <taxon>Magnoliopsida</taxon>
        <taxon>eudicotyledons</taxon>
        <taxon>Gunneridae</taxon>
        <taxon>Pentapetalae</taxon>
        <taxon>rosids</taxon>
        <taxon>malvids</taxon>
        <taxon>Myrtales</taxon>
        <taxon>Myrtaceae</taxon>
        <taxon>Myrtoideae</taxon>
        <taxon>Myrteae</taxon>
        <taxon>Australasian group</taxon>
        <taxon>Rhodamnia</taxon>
    </lineage>
</organism>
<evidence type="ECO:0000313" key="2">
    <source>
        <dbReference type="RefSeq" id="XP_030517563.2"/>
    </source>
</evidence>
<dbReference type="PANTHER" id="PTHR38382">
    <property type="entry name" value="RNA-BINDING PROTEIN"/>
    <property type="match status" value="1"/>
</dbReference>
<dbReference type="GeneID" id="115731081"/>
<reference evidence="1" key="1">
    <citation type="submission" date="2025-05" db="UniProtKB">
        <authorList>
            <consortium name="RefSeq"/>
        </authorList>
    </citation>
    <scope>NUCLEOTIDE SEQUENCE [LARGE SCALE GENOMIC DNA]</scope>
</reference>
<dbReference type="Proteomes" id="UP000827889">
    <property type="component" value="Chromosome 1"/>
</dbReference>
<name>A0A8B8N563_9MYRT</name>
<gene>
    <name evidence="2" type="primary">LOC115731081</name>
</gene>
<evidence type="ECO:0000313" key="1">
    <source>
        <dbReference type="Proteomes" id="UP000827889"/>
    </source>
</evidence>
<dbReference type="PANTHER" id="PTHR38382:SF1">
    <property type="entry name" value="RNA-BINDING PROTEIN"/>
    <property type="match status" value="1"/>
</dbReference>
<protein>
    <submittedName>
        <fullName evidence="2">Uncharacterized protein LOC115731081 isoform X1</fullName>
    </submittedName>
</protein>